<dbReference type="Proteomes" id="UP000242525">
    <property type="component" value="Unassembled WGS sequence"/>
</dbReference>
<accession>A0A0J9XJ15</accession>
<dbReference type="OrthoDB" id="337870at2759"/>
<organism evidence="10 11">
    <name type="scientific">Geotrichum candidum</name>
    <name type="common">Oospora lactis</name>
    <name type="synonym">Dipodascus geotrichum</name>
    <dbReference type="NCBI Taxonomy" id="1173061"/>
    <lineage>
        <taxon>Eukaryota</taxon>
        <taxon>Fungi</taxon>
        <taxon>Dikarya</taxon>
        <taxon>Ascomycota</taxon>
        <taxon>Saccharomycotina</taxon>
        <taxon>Dipodascomycetes</taxon>
        <taxon>Dipodascales</taxon>
        <taxon>Dipodascaceae</taxon>
        <taxon>Geotrichum</taxon>
    </lineage>
</organism>
<dbReference type="GO" id="GO:0006437">
    <property type="term" value="P:tyrosyl-tRNA aminoacylation"/>
    <property type="evidence" value="ECO:0007669"/>
    <property type="project" value="InterPro"/>
</dbReference>
<evidence type="ECO:0000313" key="10">
    <source>
        <dbReference type="EMBL" id="CDO56990.1"/>
    </source>
</evidence>
<evidence type="ECO:0000256" key="5">
    <source>
        <dbReference type="ARBA" id="ARBA00022917"/>
    </source>
</evidence>
<keyword evidence="6 9" id="KW-0030">Aminoacyl-tRNA synthetase</keyword>
<dbReference type="PANTHER" id="PTHR11766:SF0">
    <property type="entry name" value="TYROSINE--TRNA LIGASE, MITOCHONDRIAL"/>
    <property type="match status" value="1"/>
</dbReference>
<dbReference type="FunFam" id="1.10.240.10:FF:000001">
    <property type="entry name" value="Tyrosine--tRNA ligase"/>
    <property type="match status" value="1"/>
</dbReference>
<comment type="similarity">
    <text evidence="9">Belongs to the class-I aminoacyl-tRNA synthetase family.</text>
</comment>
<dbReference type="CDD" id="cd00805">
    <property type="entry name" value="TyrRS_core"/>
    <property type="match status" value="1"/>
</dbReference>
<reference evidence="10" key="1">
    <citation type="submission" date="2014-03" db="EMBL/GenBank/DDBJ databases">
        <authorList>
            <person name="Casaregola S."/>
        </authorList>
    </citation>
    <scope>NUCLEOTIDE SEQUENCE [LARGE SCALE GENOMIC DNA]</scope>
    <source>
        <strain evidence="10">CLIB 918</strain>
    </source>
</reference>
<dbReference type="GO" id="GO:0004831">
    <property type="term" value="F:tyrosine-tRNA ligase activity"/>
    <property type="evidence" value="ECO:0007669"/>
    <property type="project" value="UniProtKB-EC"/>
</dbReference>
<dbReference type="GO" id="GO:0005829">
    <property type="term" value="C:cytosol"/>
    <property type="evidence" value="ECO:0007669"/>
    <property type="project" value="TreeGrafter"/>
</dbReference>
<comment type="caution">
    <text evidence="10">The sequence shown here is derived from an EMBL/GenBank/DDBJ whole genome shotgun (WGS) entry which is preliminary data.</text>
</comment>
<dbReference type="Gene3D" id="3.40.50.620">
    <property type="entry name" value="HUPs"/>
    <property type="match status" value="1"/>
</dbReference>
<dbReference type="InterPro" id="IPR024088">
    <property type="entry name" value="Tyr-tRNA-ligase_bac-type"/>
</dbReference>
<dbReference type="GO" id="GO:0003723">
    <property type="term" value="F:RNA binding"/>
    <property type="evidence" value="ECO:0007669"/>
    <property type="project" value="InterPro"/>
</dbReference>
<protein>
    <recommendedName>
        <fullName evidence="1 9">Tyrosine--tRNA ligase</fullName>
        <ecNumber evidence="1 9">6.1.1.1</ecNumber>
    </recommendedName>
    <alternativeName>
        <fullName evidence="7 9">Tyrosyl-tRNA synthetase</fullName>
    </alternativeName>
</protein>
<evidence type="ECO:0000256" key="9">
    <source>
        <dbReference type="RuleBase" id="RU361234"/>
    </source>
</evidence>
<dbReference type="EC" id="6.1.1.1" evidence="1 9"/>
<keyword evidence="11" id="KW-1185">Reference proteome</keyword>
<dbReference type="PRINTS" id="PR01040">
    <property type="entry name" value="TRNASYNTHTYR"/>
</dbReference>
<name>A0A0J9XJ15_GEOCN</name>
<keyword evidence="3 9" id="KW-0547">Nucleotide-binding</keyword>
<evidence type="ECO:0000256" key="8">
    <source>
        <dbReference type="ARBA" id="ARBA00048248"/>
    </source>
</evidence>
<evidence type="ECO:0000256" key="2">
    <source>
        <dbReference type="ARBA" id="ARBA00022598"/>
    </source>
</evidence>
<dbReference type="STRING" id="1173061.A0A0J9XJ15"/>
<dbReference type="EMBL" id="CCBN010000018">
    <property type="protein sequence ID" value="CDO56990.1"/>
    <property type="molecule type" value="Genomic_DNA"/>
</dbReference>
<dbReference type="InterPro" id="IPR036986">
    <property type="entry name" value="S4_RNA-bd_sf"/>
</dbReference>
<dbReference type="Gene3D" id="1.10.240.10">
    <property type="entry name" value="Tyrosyl-Transfer RNA Synthetase"/>
    <property type="match status" value="1"/>
</dbReference>
<dbReference type="PANTHER" id="PTHR11766">
    <property type="entry name" value="TYROSYL-TRNA SYNTHETASE"/>
    <property type="match status" value="1"/>
</dbReference>
<gene>
    <name evidence="10" type="ORF">BN980_GECA18s00593g</name>
</gene>
<sequence>MLRHSIRALSRSPCLLRGPTAISGRLASVRNLTLESNSDVKIPLVDLLRERGLVSNITSESLKQVAEDKKITLYCGADPSAISLHVGNLIPLLILLHFYVRGHNVLALVGGATGEVGDPSGRSTERSQMDSAVRTNNMVHIREQLATFLDRGRAYAETRGYSKGLGTASTRNNHDWWKDVNMLRFLATYGRHIRVGQMLARDSVKNRMESEQGIGFNEFTYQILQAYDFWHLHSQEGCSLQVGGNDQWGNITAGIDMISRLRAEYSRTGRAAEIPKVAEGADAAYGITVPLLTTPSGEKFGKSAGNAIWINSELTKPYELYQYFVRAPDSVVENYLKMFTLLPLEHIEVTMEEHRKDESRRTAQKLLAEEITDLVHGLGAGNRAKIMSAVMFPSAAEGETVAAAEVLQVFRAEKMLVSLKKDEVVGAQWRDIIASLTKKSKSEISRLIKGGGVYHGLTRTQVAPGLIKEADLVEGTLFLLRVGKSSYFVAEVV</sequence>
<dbReference type="SUPFAM" id="SSF52374">
    <property type="entry name" value="Nucleotidylyl transferase"/>
    <property type="match status" value="1"/>
</dbReference>
<evidence type="ECO:0000256" key="3">
    <source>
        <dbReference type="ARBA" id="ARBA00022741"/>
    </source>
</evidence>
<dbReference type="AlphaFoldDB" id="A0A0J9XJ15"/>
<evidence type="ECO:0000256" key="6">
    <source>
        <dbReference type="ARBA" id="ARBA00023146"/>
    </source>
</evidence>
<dbReference type="Gene3D" id="3.10.290.10">
    <property type="entry name" value="RNA-binding S4 domain"/>
    <property type="match status" value="1"/>
</dbReference>
<dbReference type="InterPro" id="IPR002307">
    <property type="entry name" value="Tyr-tRNA-ligase"/>
</dbReference>
<keyword evidence="4 9" id="KW-0067">ATP-binding</keyword>
<dbReference type="InterPro" id="IPR002305">
    <property type="entry name" value="aa-tRNA-synth_Ic"/>
</dbReference>
<dbReference type="Pfam" id="PF00579">
    <property type="entry name" value="tRNA-synt_1b"/>
    <property type="match status" value="1"/>
</dbReference>
<evidence type="ECO:0000256" key="7">
    <source>
        <dbReference type="ARBA" id="ARBA00033323"/>
    </source>
</evidence>
<dbReference type="GO" id="GO:0005739">
    <property type="term" value="C:mitochondrion"/>
    <property type="evidence" value="ECO:0007669"/>
    <property type="project" value="TreeGrafter"/>
</dbReference>
<dbReference type="InterPro" id="IPR014729">
    <property type="entry name" value="Rossmann-like_a/b/a_fold"/>
</dbReference>
<proteinExistence type="inferred from homology"/>
<evidence type="ECO:0000256" key="4">
    <source>
        <dbReference type="ARBA" id="ARBA00022840"/>
    </source>
</evidence>
<dbReference type="GO" id="GO:0005524">
    <property type="term" value="F:ATP binding"/>
    <property type="evidence" value="ECO:0007669"/>
    <property type="project" value="UniProtKB-KW"/>
</dbReference>
<keyword evidence="5 9" id="KW-0648">Protein biosynthesis</keyword>
<evidence type="ECO:0000256" key="1">
    <source>
        <dbReference type="ARBA" id="ARBA00013160"/>
    </source>
</evidence>
<keyword evidence="2 9" id="KW-0436">Ligase</keyword>
<comment type="catalytic activity">
    <reaction evidence="8 9">
        <text>tRNA(Tyr) + L-tyrosine + ATP = L-tyrosyl-tRNA(Tyr) + AMP + diphosphate + H(+)</text>
        <dbReference type="Rhea" id="RHEA:10220"/>
        <dbReference type="Rhea" id="RHEA-COMP:9706"/>
        <dbReference type="Rhea" id="RHEA-COMP:9707"/>
        <dbReference type="ChEBI" id="CHEBI:15378"/>
        <dbReference type="ChEBI" id="CHEBI:30616"/>
        <dbReference type="ChEBI" id="CHEBI:33019"/>
        <dbReference type="ChEBI" id="CHEBI:58315"/>
        <dbReference type="ChEBI" id="CHEBI:78442"/>
        <dbReference type="ChEBI" id="CHEBI:78536"/>
        <dbReference type="ChEBI" id="CHEBI:456215"/>
        <dbReference type="EC" id="6.1.1.1"/>
    </reaction>
</comment>
<dbReference type="NCBIfam" id="TIGR00234">
    <property type="entry name" value="tyrS"/>
    <property type="match status" value="1"/>
</dbReference>
<evidence type="ECO:0000313" key="11">
    <source>
        <dbReference type="Proteomes" id="UP000242525"/>
    </source>
</evidence>